<evidence type="ECO:0000313" key="4">
    <source>
        <dbReference type="Proteomes" id="UP000029737"/>
    </source>
</evidence>
<proteinExistence type="predicted"/>
<accession>A0A099D3L7</accession>
<dbReference type="OrthoDB" id="3699207at2"/>
<name>A0A099D3L7_9ACTN</name>
<dbReference type="KEGG" id="aey:CDG81_13845"/>
<organism evidence="2 5">
    <name type="scientific">Actinopolyspora erythraea</name>
    <dbReference type="NCBI Taxonomy" id="414996"/>
    <lineage>
        <taxon>Bacteria</taxon>
        <taxon>Bacillati</taxon>
        <taxon>Actinomycetota</taxon>
        <taxon>Actinomycetes</taxon>
        <taxon>Actinopolysporales</taxon>
        <taxon>Actinopolysporaceae</taxon>
        <taxon>Actinopolyspora</taxon>
    </lineage>
</organism>
<evidence type="ECO:0000256" key="1">
    <source>
        <dbReference type="SAM" id="MobiDB-lite"/>
    </source>
</evidence>
<sequence length="96" mass="10445">MTMLMATTPVADDTPYPHSYERPPLPEGASWGHAPAHHAGGYVHPGRAVLILPGRPWPDSPERCTNDDPLANEWYGSHTEGEATILACRRCGLDVT</sequence>
<dbReference type="Proteomes" id="UP000215043">
    <property type="component" value="Chromosome"/>
</dbReference>
<protein>
    <submittedName>
        <fullName evidence="2">Uncharacterized protein</fullName>
    </submittedName>
</protein>
<evidence type="ECO:0000313" key="3">
    <source>
        <dbReference type="EMBL" id="KGI80629.1"/>
    </source>
</evidence>
<gene>
    <name evidence="2" type="ORF">CDG81_13845</name>
    <name evidence="3" type="ORF">IL38_15950</name>
</gene>
<keyword evidence="4" id="KW-1185">Reference proteome</keyword>
<evidence type="ECO:0000313" key="5">
    <source>
        <dbReference type="Proteomes" id="UP000215043"/>
    </source>
</evidence>
<evidence type="ECO:0000313" key="2">
    <source>
        <dbReference type="EMBL" id="ASU79194.1"/>
    </source>
</evidence>
<dbReference type="EMBL" id="CP022752">
    <property type="protein sequence ID" value="ASU79194.1"/>
    <property type="molecule type" value="Genomic_DNA"/>
</dbReference>
<dbReference type="AlphaFoldDB" id="A0A099D3L7"/>
<reference evidence="2 5" key="2">
    <citation type="submission" date="2017-08" db="EMBL/GenBank/DDBJ databases">
        <title>The complete genome sequence of moderately halophilic actinomycete Actinopolyspora erythraea YIM 90600, the producer of novel erythromycin, novel actinopolysporins A-C and tubercidin.</title>
        <authorList>
            <person name="Yin M."/>
            <person name="Tang S."/>
        </authorList>
    </citation>
    <scope>NUCLEOTIDE SEQUENCE [LARGE SCALE GENOMIC DNA]</scope>
    <source>
        <strain evidence="2 5">YIM 90600</strain>
    </source>
</reference>
<dbReference type="EMBL" id="JPMV01000028">
    <property type="protein sequence ID" value="KGI80629.1"/>
    <property type="molecule type" value="Genomic_DNA"/>
</dbReference>
<dbReference type="HOGENOM" id="CLU_2353531_0_0_11"/>
<dbReference type="eggNOG" id="ENOG5031DI9">
    <property type="taxonomic scope" value="Bacteria"/>
</dbReference>
<dbReference type="RefSeq" id="WP_043574928.1">
    <property type="nucleotide sequence ID" value="NZ_CP022752.1"/>
</dbReference>
<reference evidence="3 4" key="1">
    <citation type="journal article" date="2014" name="PLoS ONE">
        <title>Identification and Characterization of a New Erythromycin Biosynthetic Gene Cluster in Actinopolyspora erythraea YIM90600, a Novel Erythronolide-Producing Halophilic Actinomycete Isolated from Salt Field.</title>
        <authorList>
            <person name="Chen D."/>
            <person name="Feng J."/>
            <person name="Huang L."/>
            <person name="Zhang Q."/>
            <person name="Wu J."/>
            <person name="Zhu X."/>
            <person name="Duan Y."/>
            <person name="Xu Z."/>
        </authorList>
    </citation>
    <scope>NUCLEOTIDE SEQUENCE [LARGE SCALE GENOMIC DNA]</scope>
    <source>
        <strain evidence="3 4">YIM90600</strain>
    </source>
</reference>
<dbReference type="Proteomes" id="UP000029737">
    <property type="component" value="Unassembled WGS sequence"/>
</dbReference>
<feature type="region of interest" description="Disordered" evidence="1">
    <location>
        <begin position="1"/>
        <end position="32"/>
    </location>
</feature>